<evidence type="ECO:0000313" key="1">
    <source>
        <dbReference type="EMBL" id="QEM41951.1"/>
    </source>
</evidence>
<evidence type="ECO:0000313" key="2">
    <source>
        <dbReference type="Proteomes" id="UP000322144"/>
    </source>
</evidence>
<organism evidence="1 2">
    <name type="scientific">Pseudomonas phage vB_PaeM_PS119XW</name>
    <dbReference type="NCBI Taxonomy" id="2601632"/>
    <lineage>
        <taxon>Viruses</taxon>
        <taxon>Duplodnaviria</taxon>
        <taxon>Heunggongvirae</taxon>
        <taxon>Uroviricota</taxon>
        <taxon>Caudoviricetes</taxon>
        <taxon>Chimalliviridae</taxon>
        <taxon>Pawinskivirus</taxon>
        <taxon>Pawinskivirus PS119XW</taxon>
    </lineage>
</organism>
<protein>
    <submittedName>
        <fullName evidence="1">Uncharacterized protein</fullName>
    </submittedName>
</protein>
<dbReference type="EMBL" id="MN103543">
    <property type="protein sequence ID" value="QEM41951.1"/>
    <property type="molecule type" value="Genomic_DNA"/>
</dbReference>
<name>A0A5C1K8X4_9CAUD</name>
<dbReference type="Proteomes" id="UP000322144">
    <property type="component" value="Segment"/>
</dbReference>
<sequence length="76" mass="8724">MSETLSVKRYIQASEIDDTLSDYIGRTFIVKRNGITTAVTLDKVKTNKIYLKRMGDRQDGFSLPRAEFGKYYQLAP</sequence>
<proteinExistence type="predicted"/>
<reference evidence="1 2" key="1">
    <citation type="submission" date="2019-06" db="EMBL/GenBank/DDBJ databases">
        <title>A distant relative of Phikzvirus genus phages from a therapeutic phage collection.</title>
        <authorList>
            <person name="Hejnowicz M.S."/>
            <person name="Dabrowski K."/>
            <person name="Gawor J."/>
            <person name="Weber-Dabrowska B."/>
            <person name="Gromadka R."/>
            <person name="Lobocka M.B."/>
        </authorList>
    </citation>
    <scope>NUCLEOTIDE SEQUENCE [LARGE SCALE GENOMIC DNA]</scope>
</reference>
<dbReference type="KEGG" id="vg:77936972"/>
<accession>A0A5C1K8X4</accession>
<dbReference type="RefSeq" id="YP_010660962.1">
    <property type="nucleotide sequence ID" value="NC_070882.1"/>
</dbReference>
<keyword evidence="2" id="KW-1185">Reference proteome</keyword>
<dbReference type="GeneID" id="77936972"/>